<comment type="caution">
    <text evidence="1">The sequence shown here is derived from an EMBL/GenBank/DDBJ whole genome shotgun (WGS) entry which is preliminary data.</text>
</comment>
<gene>
    <name evidence="1" type="ORF">ED28_01220</name>
</gene>
<evidence type="ECO:0000313" key="1">
    <source>
        <dbReference type="EMBL" id="RWR03637.1"/>
    </source>
</evidence>
<dbReference type="Proteomes" id="UP000288794">
    <property type="component" value="Unassembled WGS sequence"/>
</dbReference>
<reference evidence="1 2" key="1">
    <citation type="submission" date="2014-04" db="EMBL/GenBank/DDBJ databases">
        <title>Draft genome sequence of Pantoea beijingensis strain LMG 27579, an emerging pathogen to Pleurotus eryngii with potential industrial application.</title>
        <authorList>
            <person name="Xu F."/>
            <person name="Liu Y."/>
            <person name="Wang S."/>
            <person name="Yin Y."/>
            <person name="Ma Y."/>
            <person name="Zhao S."/>
            <person name="Rong C."/>
        </authorList>
    </citation>
    <scope>NUCLEOTIDE SEQUENCE [LARGE SCALE GENOMIC DNA]</scope>
    <source>
        <strain evidence="1 2">LMG 27579</strain>
    </source>
</reference>
<keyword evidence="2" id="KW-1185">Reference proteome</keyword>
<organism evidence="1 2">
    <name type="scientific">[Pantoea] beijingensis</name>
    <dbReference type="NCBI Taxonomy" id="1324864"/>
    <lineage>
        <taxon>Bacteria</taxon>
        <taxon>Pseudomonadati</taxon>
        <taxon>Pseudomonadota</taxon>
        <taxon>Gammaproteobacteria</taxon>
        <taxon>Enterobacterales</taxon>
        <taxon>Erwiniaceae</taxon>
        <taxon>Erwinia</taxon>
    </lineage>
</organism>
<evidence type="ECO:0000313" key="2">
    <source>
        <dbReference type="Proteomes" id="UP000288794"/>
    </source>
</evidence>
<sequence>MNPAGFSFYFSHLPSFSDGQFLSIYSLAFFYPEPGMRTRSGSEALCISPRQILLRADCRTIFSEGLGESNTEGNRVKTKQG</sequence>
<protein>
    <submittedName>
        <fullName evidence="1">Uncharacterized protein</fullName>
    </submittedName>
</protein>
<accession>A0A443IHU6</accession>
<dbReference type="EMBL" id="JMEE01000001">
    <property type="protein sequence ID" value="RWR03637.1"/>
    <property type="molecule type" value="Genomic_DNA"/>
</dbReference>
<dbReference type="AlphaFoldDB" id="A0A443IHU6"/>
<proteinExistence type="predicted"/>
<name>A0A443IHU6_9GAMM</name>